<keyword evidence="3 6" id="KW-0812">Transmembrane</keyword>
<proteinExistence type="inferred from homology"/>
<feature type="transmembrane region" description="Helical" evidence="6">
    <location>
        <begin position="7"/>
        <end position="28"/>
    </location>
</feature>
<evidence type="ECO:0000256" key="2">
    <source>
        <dbReference type="ARBA" id="ARBA00022475"/>
    </source>
</evidence>
<evidence type="ECO:0000313" key="9">
    <source>
        <dbReference type="Proteomes" id="UP000247150"/>
    </source>
</evidence>
<evidence type="ECO:0000256" key="4">
    <source>
        <dbReference type="ARBA" id="ARBA00022989"/>
    </source>
</evidence>
<sequence length="210" mass="24527">MRKWWIVIAYINILIIGLIKKDYILNWLQNSDSSWLPGMFFFSVLIASIPFLPFTLFAGLMGVKFGAIIGLLINWFGILSASLIYFFLSRYYFRDYFTAFLIRYRGIKKFQSLFEENAFIAILFGRMIAIIPPQVINIYCGASEIRFRYFFMATAIGMLPPMFLLAYSGEQIFSSGHNLLLGVISYLFFLVCLILFYKLWFNNKLQQSNE</sequence>
<evidence type="ECO:0000313" key="8">
    <source>
        <dbReference type="EMBL" id="PWW25824.1"/>
    </source>
</evidence>
<dbReference type="Pfam" id="PF09335">
    <property type="entry name" value="VTT_dom"/>
    <property type="match status" value="1"/>
</dbReference>
<feature type="transmembrane region" description="Helical" evidence="6">
    <location>
        <begin position="67"/>
        <end position="88"/>
    </location>
</feature>
<dbReference type="OrthoDB" id="2381682at2"/>
<dbReference type="PANTHER" id="PTHR12677">
    <property type="entry name" value="GOLGI APPARATUS MEMBRANE PROTEIN TVP38-RELATED"/>
    <property type="match status" value="1"/>
</dbReference>
<keyword evidence="5 6" id="KW-0472">Membrane</keyword>
<dbReference type="RefSeq" id="WP_110066527.1">
    <property type="nucleotide sequence ID" value="NZ_QGTW01000012.1"/>
</dbReference>
<keyword evidence="2 6" id="KW-1003">Cell membrane</keyword>
<feature type="transmembrane region" description="Helical" evidence="6">
    <location>
        <begin position="40"/>
        <end position="60"/>
    </location>
</feature>
<dbReference type="AlphaFoldDB" id="A0A2V2ZP35"/>
<feature type="domain" description="VTT" evidence="7">
    <location>
        <begin position="52"/>
        <end position="170"/>
    </location>
</feature>
<dbReference type="InterPro" id="IPR015414">
    <property type="entry name" value="TMEM64"/>
</dbReference>
<feature type="transmembrane region" description="Helical" evidence="6">
    <location>
        <begin position="118"/>
        <end position="140"/>
    </location>
</feature>
<evidence type="ECO:0000256" key="3">
    <source>
        <dbReference type="ARBA" id="ARBA00022692"/>
    </source>
</evidence>
<feature type="transmembrane region" description="Helical" evidence="6">
    <location>
        <begin position="147"/>
        <end position="167"/>
    </location>
</feature>
<dbReference type="PANTHER" id="PTHR12677:SF59">
    <property type="entry name" value="GOLGI APPARATUS MEMBRANE PROTEIN TVP38-RELATED"/>
    <property type="match status" value="1"/>
</dbReference>
<evidence type="ECO:0000256" key="6">
    <source>
        <dbReference type="RuleBase" id="RU366058"/>
    </source>
</evidence>
<organism evidence="8 9">
    <name type="scientific">Cytobacillus oceanisediminis</name>
    <dbReference type="NCBI Taxonomy" id="665099"/>
    <lineage>
        <taxon>Bacteria</taxon>
        <taxon>Bacillati</taxon>
        <taxon>Bacillota</taxon>
        <taxon>Bacilli</taxon>
        <taxon>Bacillales</taxon>
        <taxon>Bacillaceae</taxon>
        <taxon>Cytobacillus</taxon>
    </lineage>
</organism>
<dbReference type="InterPro" id="IPR032816">
    <property type="entry name" value="VTT_dom"/>
</dbReference>
<dbReference type="GO" id="GO:0005886">
    <property type="term" value="C:plasma membrane"/>
    <property type="evidence" value="ECO:0007669"/>
    <property type="project" value="UniProtKB-SubCell"/>
</dbReference>
<comment type="subcellular location">
    <subcellularLocation>
        <location evidence="1 6">Cell membrane</location>
        <topology evidence="1 6">Multi-pass membrane protein</topology>
    </subcellularLocation>
</comment>
<reference evidence="8 9" key="1">
    <citation type="submission" date="2018-05" db="EMBL/GenBank/DDBJ databases">
        <title>Freshwater and sediment microbial communities from various areas in North America, analyzing microbe dynamics in response to fracking.</title>
        <authorList>
            <person name="Lamendella R."/>
        </authorList>
    </citation>
    <scope>NUCLEOTIDE SEQUENCE [LARGE SCALE GENOMIC DNA]</scope>
    <source>
        <strain evidence="8 9">15_TX</strain>
    </source>
</reference>
<dbReference type="Proteomes" id="UP000247150">
    <property type="component" value="Unassembled WGS sequence"/>
</dbReference>
<gene>
    <name evidence="8" type="ORF">DFO73_112117</name>
</gene>
<keyword evidence="4 6" id="KW-1133">Transmembrane helix</keyword>
<evidence type="ECO:0000256" key="5">
    <source>
        <dbReference type="ARBA" id="ARBA00023136"/>
    </source>
</evidence>
<name>A0A2V2ZP35_9BACI</name>
<feature type="transmembrane region" description="Helical" evidence="6">
    <location>
        <begin position="179"/>
        <end position="200"/>
    </location>
</feature>
<comment type="caution">
    <text evidence="8">The sequence shown here is derived from an EMBL/GenBank/DDBJ whole genome shotgun (WGS) entry which is preliminary data.</text>
</comment>
<accession>A0A2V2ZP35</accession>
<protein>
    <recommendedName>
        <fullName evidence="6">TVP38/TMEM64 family membrane protein</fullName>
    </recommendedName>
</protein>
<comment type="similarity">
    <text evidence="6">Belongs to the TVP38/TMEM64 family.</text>
</comment>
<dbReference type="EMBL" id="QGTW01000012">
    <property type="protein sequence ID" value="PWW25824.1"/>
    <property type="molecule type" value="Genomic_DNA"/>
</dbReference>
<evidence type="ECO:0000256" key="1">
    <source>
        <dbReference type="ARBA" id="ARBA00004651"/>
    </source>
</evidence>
<evidence type="ECO:0000259" key="7">
    <source>
        <dbReference type="Pfam" id="PF09335"/>
    </source>
</evidence>